<evidence type="ECO:0000256" key="5">
    <source>
        <dbReference type="ARBA" id="ARBA00022840"/>
    </source>
</evidence>
<dbReference type="InterPro" id="IPR051786">
    <property type="entry name" value="ASN_synthetase/amidase"/>
</dbReference>
<dbReference type="InterPro" id="IPR033738">
    <property type="entry name" value="AsnB_N"/>
</dbReference>
<dbReference type="InterPro" id="IPR006426">
    <property type="entry name" value="Asn_synth_AEB"/>
</dbReference>
<evidence type="ECO:0000256" key="6">
    <source>
        <dbReference type="ARBA" id="ARBA00022888"/>
    </source>
</evidence>
<evidence type="ECO:0000313" key="13">
    <source>
        <dbReference type="Proteomes" id="UP000182486"/>
    </source>
</evidence>
<keyword evidence="5 9" id="KW-0067">ATP-binding</keyword>
<dbReference type="Pfam" id="PF13537">
    <property type="entry name" value="GATase_7"/>
    <property type="match status" value="1"/>
</dbReference>
<dbReference type="CDD" id="cd00712">
    <property type="entry name" value="AsnB"/>
    <property type="match status" value="1"/>
</dbReference>
<evidence type="ECO:0000256" key="4">
    <source>
        <dbReference type="ARBA" id="ARBA00022741"/>
    </source>
</evidence>
<dbReference type="PANTHER" id="PTHR43284:SF1">
    <property type="entry name" value="ASPARAGINE SYNTHETASE"/>
    <property type="match status" value="1"/>
</dbReference>
<comment type="similarity">
    <text evidence="2">Belongs to the asparagine synthetase family.</text>
</comment>
<keyword evidence="6" id="KW-0028">Amino-acid biosynthesis</keyword>
<dbReference type="InterPro" id="IPR014729">
    <property type="entry name" value="Rossmann-like_a/b/a_fold"/>
</dbReference>
<dbReference type="EC" id="6.3.5.4" evidence="3"/>
<organism evidence="12 13">
    <name type="scientific">Couchioplanes caeruleus subsp. caeruleus</name>
    <dbReference type="NCBI Taxonomy" id="56427"/>
    <lineage>
        <taxon>Bacteria</taxon>
        <taxon>Bacillati</taxon>
        <taxon>Actinomycetota</taxon>
        <taxon>Actinomycetes</taxon>
        <taxon>Micromonosporales</taxon>
        <taxon>Micromonosporaceae</taxon>
        <taxon>Couchioplanes</taxon>
    </lineage>
</organism>
<dbReference type="EMBL" id="MEIA01000003">
    <property type="protein sequence ID" value="OJF16150.1"/>
    <property type="molecule type" value="Genomic_DNA"/>
</dbReference>
<dbReference type="GO" id="GO:0004066">
    <property type="term" value="F:asparagine synthase (glutamine-hydrolyzing) activity"/>
    <property type="evidence" value="ECO:0007669"/>
    <property type="project" value="UniProtKB-EC"/>
</dbReference>
<dbReference type="PIRSF" id="PIRSF001589">
    <property type="entry name" value="Asn_synthetase_glu-h"/>
    <property type="match status" value="1"/>
</dbReference>
<evidence type="ECO:0000256" key="7">
    <source>
        <dbReference type="ARBA" id="ARBA00022962"/>
    </source>
</evidence>
<evidence type="ECO:0000256" key="3">
    <source>
        <dbReference type="ARBA" id="ARBA00012737"/>
    </source>
</evidence>
<protein>
    <recommendedName>
        <fullName evidence="3">asparagine synthase (glutamine-hydrolyzing)</fullName>
        <ecNumber evidence="3">6.3.5.4</ecNumber>
    </recommendedName>
</protein>
<keyword evidence="4 9" id="KW-0547">Nucleotide-binding</keyword>
<dbReference type="RefSeq" id="WP_071802698.1">
    <property type="nucleotide sequence ID" value="NZ_MEIA01000003.1"/>
</dbReference>
<keyword evidence="7" id="KW-0315">Glutamine amidotransferase</keyword>
<feature type="binding site" evidence="9">
    <location>
        <position position="100"/>
    </location>
    <ligand>
        <name>L-glutamine</name>
        <dbReference type="ChEBI" id="CHEBI:58359"/>
    </ligand>
</feature>
<accession>A0A1K0GUG2</accession>
<dbReference type="SUPFAM" id="SSF52402">
    <property type="entry name" value="Adenine nucleotide alpha hydrolases-like"/>
    <property type="match status" value="1"/>
</dbReference>
<dbReference type="Gene3D" id="3.60.20.10">
    <property type="entry name" value="Glutamine Phosphoribosylpyrophosphate, subunit 1, domain 1"/>
    <property type="match status" value="1"/>
</dbReference>
<evidence type="ECO:0000313" key="12">
    <source>
        <dbReference type="EMBL" id="OJF16150.1"/>
    </source>
</evidence>
<dbReference type="PANTHER" id="PTHR43284">
    <property type="entry name" value="ASPARAGINE SYNTHETASE (GLUTAMINE-HYDROLYZING)"/>
    <property type="match status" value="1"/>
</dbReference>
<feature type="site" description="Important for beta-aspartyl-AMP intermediate formation" evidence="10">
    <location>
        <position position="382"/>
    </location>
</feature>
<dbReference type="CDD" id="cd01991">
    <property type="entry name" value="Asn_synthase_B_C"/>
    <property type="match status" value="1"/>
</dbReference>
<evidence type="ECO:0000256" key="10">
    <source>
        <dbReference type="PIRSR" id="PIRSR001589-3"/>
    </source>
</evidence>
<feature type="domain" description="Glutamine amidotransferase type-2" evidence="11">
    <location>
        <begin position="2"/>
        <end position="216"/>
    </location>
</feature>
<evidence type="ECO:0000259" key="11">
    <source>
        <dbReference type="PROSITE" id="PS51278"/>
    </source>
</evidence>
<sequence length="622" mass="67334">MSGLVGWVDFSPRDLEREPAVLSAMADALATRGPDGQHVWTRRDVGLGFRALAIGARPAPRQPHVRSTPDGPITVCVTGTPVGLGALAAWLRGRGRGVSDDAGAAELVAAAYQEDGTAAVVRLTGAFAVAIWDGRRDELVLVRDRFGNQPLYYWVTDTGLVFGSERKALFAHPETEAAVNLDGMRELFSYAGTAGHGIFAGIRQVEAAEILRFSRAGLRREKYWRLTTAEHTDDLDTTIGTVRELLSASVADQLGDADGVGIMLSGGVDSSAVTALAGDALKRRGGGKLRTFTVTFAEHADNFTPDEVWATPDAPFVRDMVAHVGAEHTDVVLDTADILDPAVREATLVAKDVPSPLGNMNTSLHLLDREVSKHVQAALLGEIADAVFGGFSWVHNPQLAAAQTMPWIAMAHYGGGKHGMGGDLLHPDLLDKLQLNDYCAAAWESSVAQVQHLDGESDIDRKMRRINYLHLTRWLETLLSHDESIGMSTGLEVRMPFCDDRLVQYVYNVPWAQKSFDGQEKSLLRAAVADLLPESVRSRPKSPYPVTQDPAYGKWLMDQLGTLVADPLSPAAALVDKKAIAALRADHAVLDSGPRAWVARANVEMVLGLDAWLRRYGVRVEV</sequence>
<comment type="caution">
    <text evidence="12">The sequence shown here is derived from an EMBL/GenBank/DDBJ whole genome shotgun (WGS) entry which is preliminary data.</text>
</comment>
<dbReference type="Gene3D" id="3.40.50.620">
    <property type="entry name" value="HUPs"/>
    <property type="match status" value="1"/>
</dbReference>
<dbReference type="PROSITE" id="PS51278">
    <property type="entry name" value="GATASE_TYPE_2"/>
    <property type="match status" value="1"/>
</dbReference>
<dbReference type="InterPro" id="IPR001962">
    <property type="entry name" value="Asn_synthase"/>
</dbReference>
<proteinExistence type="inferred from homology"/>
<dbReference type="AlphaFoldDB" id="A0A1K0GUG2"/>
<dbReference type="NCBIfam" id="TIGR01536">
    <property type="entry name" value="asn_synth_AEB"/>
    <property type="match status" value="1"/>
</dbReference>
<evidence type="ECO:0000256" key="1">
    <source>
        <dbReference type="ARBA" id="ARBA00005187"/>
    </source>
</evidence>
<evidence type="ECO:0000256" key="8">
    <source>
        <dbReference type="ARBA" id="ARBA00048741"/>
    </source>
</evidence>
<feature type="binding site" evidence="9">
    <location>
        <position position="294"/>
    </location>
    <ligand>
        <name>ATP</name>
        <dbReference type="ChEBI" id="CHEBI:30616"/>
    </ligand>
</feature>
<keyword evidence="6" id="KW-0061">Asparagine biosynthesis</keyword>
<dbReference type="Pfam" id="PF00733">
    <property type="entry name" value="Asn_synthase"/>
    <property type="match status" value="1"/>
</dbReference>
<dbReference type="Proteomes" id="UP000182486">
    <property type="component" value="Unassembled WGS sequence"/>
</dbReference>
<dbReference type="InterPro" id="IPR029055">
    <property type="entry name" value="Ntn_hydrolases_N"/>
</dbReference>
<gene>
    <name evidence="12" type="ORF">BG844_00515</name>
</gene>
<dbReference type="SUPFAM" id="SSF56235">
    <property type="entry name" value="N-terminal nucleophile aminohydrolases (Ntn hydrolases)"/>
    <property type="match status" value="1"/>
</dbReference>
<comment type="pathway">
    <text evidence="1">Amino-acid biosynthesis; L-asparagine biosynthesis; L-asparagine from L-aspartate (L-Gln route): step 1/1.</text>
</comment>
<dbReference type="InterPro" id="IPR017932">
    <property type="entry name" value="GATase_2_dom"/>
</dbReference>
<keyword evidence="13" id="KW-1185">Reference proteome</keyword>
<dbReference type="GO" id="GO:0005524">
    <property type="term" value="F:ATP binding"/>
    <property type="evidence" value="ECO:0007669"/>
    <property type="project" value="UniProtKB-KW"/>
</dbReference>
<evidence type="ECO:0000256" key="9">
    <source>
        <dbReference type="PIRSR" id="PIRSR001589-2"/>
    </source>
</evidence>
<dbReference type="GO" id="GO:0006529">
    <property type="term" value="P:asparagine biosynthetic process"/>
    <property type="evidence" value="ECO:0007669"/>
    <property type="project" value="UniProtKB-KW"/>
</dbReference>
<name>A0A1K0GUG2_9ACTN</name>
<dbReference type="GO" id="GO:0005829">
    <property type="term" value="C:cytosol"/>
    <property type="evidence" value="ECO:0007669"/>
    <property type="project" value="TreeGrafter"/>
</dbReference>
<comment type="catalytic activity">
    <reaction evidence="8">
        <text>L-aspartate + L-glutamine + ATP + H2O = L-asparagine + L-glutamate + AMP + diphosphate + H(+)</text>
        <dbReference type="Rhea" id="RHEA:12228"/>
        <dbReference type="ChEBI" id="CHEBI:15377"/>
        <dbReference type="ChEBI" id="CHEBI:15378"/>
        <dbReference type="ChEBI" id="CHEBI:29985"/>
        <dbReference type="ChEBI" id="CHEBI:29991"/>
        <dbReference type="ChEBI" id="CHEBI:30616"/>
        <dbReference type="ChEBI" id="CHEBI:33019"/>
        <dbReference type="ChEBI" id="CHEBI:58048"/>
        <dbReference type="ChEBI" id="CHEBI:58359"/>
        <dbReference type="ChEBI" id="CHEBI:456215"/>
        <dbReference type="EC" id="6.3.5.4"/>
    </reaction>
</comment>
<evidence type="ECO:0000256" key="2">
    <source>
        <dbReference type="ARBA" id="ARBA00005752"/>
    </source>
</evidence>
<reference evidence="12 13" key="1">
    <citation type="submission" date="2016-09" db="EMBL/GenBank/DDBJ databases">
        <title>Couchioplanes caeruleus draft genome sequence.</title>
        <authorList>
            <person name="Sheehan J."/>
            <person name="Caffrey P."/>
        </authorList>
    </citation>
    <scope>NUCLEOTIDE SEQUENCE [LARGE SCALE GENOMIC DNA]</scope>
    <source>
        <strain evidence="12 13">DSM 43634</strain>
    </source>
</reference>